<evidence type="ECO:0000256" key="6">
    <source>
        <dbReference type="ARBA" id="ARBA00022430"/>
    </source>
</evidence>
<keyword evidence="9 10" id="KW-0100">Branched-chain amino acid biosynthesis</keyword>
<dbReference type="RefSeq" id="WP_006002560.1">
    <property type="nucleotide sequence ID" value="NZ_BAET01000004.1"/>
</dbReference>
<accession>H5T7V1</accession>
<comment type="similarity">
    <text evidence="4 10">Belongs to the LeuD family. LeuD type 1 subfamily.</text>
</comment>
<proteinExistence type="inferred from homology"/>
<dbReference type="InterPro" id="IPR033940">
    <property type="entry name" value="IPMI_Swivel"/>
</dbReference>
<dbReference type="GO" id="GO:0009098">
    <property type="term" value="P:L-leucine biosynthetic process"/>
    <property type="evidence" value="ECO:0007669"/>
    <property type="project" value="UniProtKB-UniRule"/>
</dbReference>
<dbReference type="GO" id="GO:0003861">
    <property type="term" value="F:3-isopropylmalate dehydratase activity"/>
    <property type="evidence" value="ECO:0007669"/>
    <property type="project" value="UniProtKB-UniRule"/>
</dbReference>
<evidence type="ECO:0000256" key="4">
    <source>
        <dbReference type="ARBA" id="ARBA00009845"/>
    </source>
</evidence>
<dbReference type="UniPathway" id="UPA00048">
    <property type="reaction ID" value="UER00071"/>
</dbReference>
<dbReference type="AlphaFoldDB" id="H5T7V1"/>
<reference evidence="12 13" key="2">
    <citation type="journal article" date="2017" name="Antonie Van Leeuwenhoek">
        <title>Rhizobium rhizosphaerae sp. nov., a novel species isolated from rice rhizosphere.</title>
        <authorList>
            <person name="Zhao J.J."/>
            <person name="Zhang J."/>
            <person name="Zhang R.J."/>
            <person name="Zhang C.W."/>
            <person name="Yin H.Q."/>
            <person name="Zhang X.X."/>
        </authorList>
    </citation>
    <scope>NUCLEOTIDE SEQUENCE [LARGE SCALE GENOMIC DNA]</scope>
    <source>
        <strain evidence="12 13">ACAM 611</strain>
    </source>
</reference>
<keyword evidence="6 10" id="KW-0432">Leucine biosynthesis</keyword>
<comment type="function">
    <text evidence="2 10">Catalyzes the isomerization between 2-isopropylmalate and 3-isopropylmalate, via the formation of 2-isopropylmaleate.</text>
</comment>
<evidence type="ECO:0000313" key="13">
    <source>
        <dbReference type="Proteomes" id="UP000053586"/>
    </source>
</evidence>
<gene>
    <name evidence="10 12" type="primary">leuD</name>
    <name evidence="12" type="ORF">GPUN_0225</name>
</gene>
<dbReference type="EMBL" id="BAET01000004">
    <property type="protein sequence ID" value="GAB54378.1"/>
    <property type="molecule type" value="Genomic_DNA"/>
</dbReference>
<dbReference type="Pfam" id="PF00694">
    <property type="entry name" value="Aconitase_C"/>
    <property type="match status" value="1"/>
</dbReference>
<dbReference type="STRING" id="56804.BAE46_13115"/>
<keyword evidence="13" id="KW-1185">Reference proteome</keyword>
<reference evidence="12 13" key="1">
    <citation type="journal article" date="2012" name="J. Bacteriol.">
        <title>Genome sequence of proteorhodopsin-containing sea ice bacterium Glaciecola punicea ACAM 611T.</title>
        <authorList>
            <person name="Qin Q.-L."/>
            <person name="Xie B.-B."/>
            <person name="Shu Y.-L."/>
            <person name="Rong J.-C."/>
            <person name="Zhao D.-L."/>
            <person name="Zhang X.-Y."/>
            <person name="Chen X.-L."/>
            <person name="Zhou B.-C."/>
            <person name="Zhanga Y.-Z."/>
        </authorList>
    </citation>
    <scope>NUCLEOTIDE SEQUENCE [LARGE SCALE GENOMIC DNA]</scope>
    <source>
        <strain evidence="12 13">ACAM 611</strain>
    </source>
</reference>
<dbReference type="NCBIfam" id="TIGR00171">
    <property type="entry name" value="leuD"/>
    <property type="match status" value="1"/>
</dbReference>
<keyword evidence="7 10" id="KW-0028">Amino-acid biosynthesis</keyword>
<evidence type="ECO:0000256" key="1">
    <source>
        <dbReference type="ARBA" id="ARBA00000491"/>
    </source>
</evidence>
<dbReference type="GO" id="GO:0009316">
    <property type="term" value="C:3-isopropylmalate dehydratase complex"/>
    <property type="evidence" value="ECO:0007669"/>
    <property type="project" value="InterPro"/>
</dbReference>
<dbReference type="CDD" id="cd01577">
    <property type="entry name" value="IPMI_Swivel"/>
    <property type="match status" value="1"/>
</dbReference>
<dbReference type="Gene3D" id="3.20.19.10">
    <property type="entry name" value="Aconitase, domain 4"/>
    <property type="match status" value="1"/>
</dbReference>
<comment type="caution">
    <text evidence="12">The sequence shown here is derived from an EMBL/GenBank/DDBJ whole genome shotgun (WGS) entry which is preliminary data.</text>
</comment>
<comment type="subunit">
    <text evidence="5 10">Heterodimer of LeuC and LeuD.</text>
</comment>
<dbReference type="eggNOG" id="COG0066">
    <property type="taxonomic scope" value="Bacteria"/>
</dbReference>
<evidence type="ECO:0000256" key="3">
    <source>
        <dbReference type="ARBA" id="ARBA00004729"/>
    </source>
</evidence>
<dbReference type="InterPro" id="IPR050075">
    <property type="entry name" value="LeuD"/>
</dbReference>
<sequence length="199" mass="22217">MTGINIVTGTVAPLDQANIDTDQIIPKQFLTGITRTGYGVNLFHDWRYQNGDKDQVDPDFSLNQPEYKGASILLTRENFGCGSSREHAPWALADFGFNCIIANSFADIFYGNSINNQLLVLTLPNVELDQLFTKVANNPKVVITVTLTAQSVKCEELEFLFDIASHHKTNLLKGLDAIGQTLEHDAQITQFEKARRSWL</sequence>
<evidence type="ECO:0000256" key="9">
    <source>
        <dbReference type="ARBA" id="ARBA00023304"/>
    </source>
</evidence>
<name>H5T7V1_9ALTE</name>
<organism evidence="12 13">
    <name type="scientific">Glaciecola punicea ACAM 611</name>
    <dbReference type="NCBI Taxonomy" id="1121923"/>
    <lineage>
        <taxon>Bacteria</taxon>
        <taxon>Pseudomonadati</taxon>
        <taxon>Pseudomonadota</taxon>
        <taxon>Gammaproteobacteria</taxon>
        <taxon>Alteromonadales</taxon>
        <taxon>Alteromonadaceae</taxon>
        <taxon>Glaciecola</taxon>
    </lineage>
</organism>
<dbReference type="Proteomes" id="UP000053586">
    <property type="component" value="Unassembled WGS sequence"/>
</dbReference>
<dbReference type="NCBIfam" id="NF002458">
    <property type="entry name" value="PRK01641.1"/>
    <property type="match status" value="1"/>
</dbReference>
<dbReference type="OrthoDB" id="9777465at2"/>
<dbReference type="InterPro" id="IPR000573">
    <property type="entry name" value="AconitaseA/IPMdHydase_ssu_swvl"/>
</dbReference>
<keyword evidence="8 10" id="KW-0456">Lyase</keyword>
<dbReference type="HAMAP" id="MF_01031">
    <property type="entry name" value="LeuD_type1"/>
    <property type="match status" value="1"/>
</dbReference>
<dbReference type="FunFam" id="3.20.19.10:FF:000003">
    <property type="entry name" value="3-isopropylmalate dehydratase small subunit"/>
    <property type="match status" value="1"/>
</dbReference>
<evidence type="ECO:0000256" key="10">
    <source>
        <dbReference type="HAMAP-Rule" id="MF_01031"/>
    </source>
</evidence>
<comment type="pathway">
    <text evidence="3 10">Amino-acid biosynthesis; L-leucine biosynthesis; L-leucine from 3-methyl-2-oxobutanoate: step 2/4.</text>
</comment>
<dbReference type="InterPro" id="IPR004431">
    <property type="entry name" value="3-IsopropMal_deHydase_ssu"/>
</dbReference>
<evidence type="ECO:0000256" key="2">
    <source>
        <dbReference type="ARBA" id="ARBA00002695"/>
    </source>
</evidence>
<evidence type="ECO:0000256" key="7">
    <source>
        <dbReference type="ARBA" id="ARBA00022605"/>
    </source>
</evidence>
<dbReference type="EC" id="4.2.1.33" evidence="10"/>
<evidence type="ECO:0000256" key="5">
    <source>
        <dbReference type="ARBA" id="ARBA00011271"/>
    </source>
</evidence>
<dbReference type="PANTHER" id="PTHR43345:SF5">
    <property type="entry name" value="3-ISOPROPYLMALATE DEHYDRATASE SMALL SUBUNIT"/>
    <property type="match status" value="1"/>
</dbReference>
<feature type="domain" description="Aconitase A/isopropylmalate dehydratase small subunit swivel" evidence="11">
    <location>
        <begin position="5"/>
        <end position="125"/>
    </location>
</feature>
<evidence type="ECO:0000259" key="11">
    <source>
        <dbReference type="Pfam" id="PF00694"/>
    </source>
</evidence>
<comment type="catalytic activity">
    <reaction evidence="1 10">
        <text>(2R,3S)-3-isopropylmalate = (2S)-2-isopropylmalate</text>
        <dbReference type="Rhea" id="RHEA:32287"/>
        <dbReference type="ChEBI" id="CHEBI:1178"/>
        <dbReference type="ChEBI" id="CHEBI:35121"/>
        <dbReference type="EC" id="4.2.1.33"/>
    </reaction>
</comment>
<evidence type="ECO:0000256" key="8">
    <source>
        <dbReference type="ARBA" id="ARBA00023239"/>
    </source>
</evidence>
<dbReference type="InterPro" id="IPR015928">
    <property type="entry name" value="Aconitase/3IPM_dehydase_swvl"/>
</dbReference>
<protein>
    <recommendedName>
        <fullName evidence="10">3-isopropylmalate dehydratase small subunit</fullName>
        <ecNumber evidence="10">4.2.1.33</ecNumber>
    </recommendedName>
    <alternativeName>
        <fullName evidence="10">Alpha-IPM isomerase</fullName>
        <shortName evidence="10">IPMI</shortName>
    </alternativeName>
    <alternativeName>
        <fullName evidence="10">Isopropylmalate isomerase</fullName>
    </alternativeName>
</protein>
<dbReference type="PANTHER" id="PTHR43345">
    <property type="entry name" value="3-ISOPROPYLMALATE DEHYDRATASE SMALL SUBUNIT 2-RELATED-RELATED"/>
    <property type="match status" value="1"/>
</dbReference>
<dbReference type="SUPFAM" id="SSF52016">
    <property type="entry name" value="LeuD/IlvD-like"/>
    <property type="match status" value="1"/>
</dbReference>
<evidence type="ECO:0000313" key="12">
    <source>
        <dbReference type="EMBL" id="GAB54378.1"/>
    </source>
</evidence>